<evidence type="ECO:0000313" key="1">
    <source>
        <dbReference type="EMBL" id="KAJ1678220.1"/>
    </source>
</evidence>
<comment type="caution">
    <text evidence="1">The sequence shown here is derived from an EMBL/GenBank/DDBJ whole genome shotgun (WGS) entry which is preliminary data.</text>
</comment>
<accession>A0ACC1HS83</accession>
<name>A0ACC1HS83_9FUNG</name>
<organism evidence="1 2">
    <name type="scientific">Spiromyces aspiralis</name>
    <dbReference type="NCBI Taxonomy" id="68401"/>
    <lineage>
        <taxon>Eukaryota</taxon>
        <taxon>Fungi</taxon>
        <taxon>Fungi incertae sedis</taxon>
        <taxon>Zoopagomycota</taxon>
        <taxon>Kickxellomycotina</taxon>
        <taxon>Kickxellomycetes</taxon>
        <taxon>Kickxellales</taxon>
        <taxon>Kickxellaceae</taxon>
        <taxon>Spiromyces</taxon>
    </lineage>
</organism>
<gene>
    <name evidence="1" type="ORF">EV182_004528</name>
</gene>
<proteinExistence type="predicted"/>
<dbReference type="Proteomes" id="UP001145114">
    <property type="component" value="Unassembled WGS sequence"/>
</dbReference>
<evidence type="ECO:0000313" key="2">
    <source>
        <dbReference type="Proteomes" id="UP001145114"/>
    </source>
</evidence>
<reference evidence="1" key="1">
    <citation type="submission" date="2022-06" db="EMBL/GenBank/DDBJ databases">
        <title>Phylogenomic reconstructions and comparative analyses of Kickxellomycotina fungi.</title>
        <authorList>
            <person name="Reynolds N.K."/>
            <person name="Stajich J.E."/>
            <person name="Barry K."/>
            <person name="Grigoriev I.V."/>
            <person name="Crous P."/>
            <person name="Smith M.E."/>
        </authorList>
    </citation>
    <scope>NUCLEOTIDE SEQUENCE</scope>
    <source>
        <strain evidence="1">RSA 2271</strain>
    </source>
</reference>
<keyword evidence="2" id="KW-1185">Reference proteome</keyword>
<feature type="non-terminal residue" evidence="1">
    <location>
        <position position="1"/>
    </location>
</feature>
<sequence length="210" mass="23236">EMKQKGSTKMPSRKARLIGILIGMGLLTIGLLVSAILLWPRDPTIKITKLEVLQPTQVRWNQAPGNNYQVTFGLRVSYDFRNNNFYHYTPSEIDINVSIPEGDLGQSRFVLGPDTKIGRRSTIHVAQNVYVQANSTNPYDPVVKSMMLACAPPSLQLPYGHSPANVTVNSKPTIGSNDKLIRMGFEFLVMSSRVGLAKSKSKTTKIFACP</sequence>
<protein>
    <submittedName>
        <fullName evidence="1">Uncharacterized protein</fullName>
    </submittedName>
</protein>
<dbReference type="EMBL" id="JAMZIH010001409">
    <property type="protein sequence ID" value="KAJ1678220.1"/>
    <property type="molecule type" value="Genomic_DNA"/>
</dbReference>